<dbReference type="InterPro" id="IPR050371">
    <property type="entry name" value="Fungal_virulence_M36"/>
</dbReference>
<dbReference type="PANTHER" id="PTHR33478">
    <property type="entry name" value="EXTRACELLULAR METALLOPROTEINASE MEP"/>
    <property type="match status" value="1"/>
</dbReference>
<dbReference type="SUPFAM" id="SSF55486">
    <property type="entry name" value="Metalloproteases ('zincins'), catalytic domain"/>
    <property type="match status" value="1"/>
</dbReference>
<organism evidence="15 16">
    <name type="scientific">Leeuwenhoekiella parthenopeia</name>
    <dbReference type="NCBI Taxonomy" id="2890320"/>
    <lineage>
        <taxon>Bacteria</taxon>
        <taxon>Pseudomonadati</taxon>
        <taxon>Bacteroidota</taxon>
        <taxon>Flavobacteriia</taxon>
        <taxon>Flavobacteriales</taxon>
        <taxon>Flavobacteriaceae</taxon>
        <taxon>Leeuwenhoekiella</taxon>
    </lineage>
</organism>
<keyword evidence="5" id="KW-0645">Protease</keyword>
<evidence type="ECO:0000256" key="2">
    <source>
        <dbReference type="ARBA" id="ARBA00004613"/>
    </source>
</evidence>
<gene>
    <name evidence="15" type="ORF">LLW17_02390</name>
</gene>
<dbReference type="SUPFAM" id="SSF52025">
    <property type="entry name" value="PA domain"/>
    <property type="match status" value="1"/>
</dbReference>
<feature type="domain" description="PA" evidence="13">
    <location>
        <begin position="474"/>
        <end position="549"/>
    </location>
</feature>
<evidence type="ECO:0000256" key="9">
    <source>
        <dbReference type="ARBA" id="ARBA00022833"/>
    </source>
</evidence>
<keyword evidence="11" id="KW-0865">Zymogen</keyword>
<dbReference type="Gene3D" id="1.10.390.10">
    <property type="entry name" value="Neutral Protease Domain 2"/>
    <property type="match status" value="1"/>
</dbReference>
<dbReference type="NCBIfam" id="TIGR04183">
    <property type="entry name" value="Por_Secre_tail"/>
    <property type="match status" value="1"/>
</dbReference>
<dbReference type="Pfam" id="PF02128">
    <property type="entry name" value="Peptidase_M36"/>
    <property type="match status" value="1"/>
</dbReference>
<evidence type="ECO:0000313" key="15">
    <source>
        <dbReference type="EMBL" id="MCC4211555.1"/>
    </source>
</evidence>
<evidence type="ECO:0000313" key="16">
    <source>
        <dbReference type="Proteomes" id="UP001197770"/>
    </source>
</evidence>
<evidence type="ECO:0000259" key="14">
    <source>
        <dbReference type="Pfam" id="PF18962"/>
    </source>
</evidence>
<evidence type="ECO:0000256" key="8">
    <source>
        <dbReference type="ARBA" id="ARBA00022801"/>
    </source>
</evidence>
<evidence type="ECO:0000256" key="5">
    <source>
        <dbReference type="ARBA" id="ARBA00022670"/>
    </source>
</evidence>
<evidence type="ECO:0000256" key="10">
    <source>
        <dbReference type="ARBA" id="ARBA00023049"/>
    </source>
</evidence>
<dbReference type="CDD" id="cd04818">
    <property type="entry name" value="PA_subtilisin_1"/>
    <property type="match status" value="1"/>
</dbReference>
<evidence type="ECO:0000256" key="11">
    <source>
        <dbReference type="ARBA" id="ARBA00023145"/>
    </source>
</evidence>
<evidence type="ECO:0000259" key="13">
    <source>
        <dbReference type="Pfam" id="PF02225"/>
    </source>
</evidence>
<keyword evidence="9" id="KW-0862">Zinc</keyword>
<keyword evidence="4" id="KW-0964">Secreted</keyword>
<comment type="similarity">
    <text evidence="3">Belongs to the peptidase M36 family.</text>
</comment>
<name>A0ABS8GPE1_9FLAO</name>
<dbReference type="InterPro" id="IPR003137">
    <property type="entry name" value="PA_domain"/>
</dbReference>
<comment type="caution">
    <text evidence="15">The sequence shown here is derived from an EMBL/GenBank/DDBJ whole genome shotgun (WGS) entry which is preliminary data.</text>
</comment>
<dbReference type="EMBL" id="JAJGMW010000002">
    <property type="protein sequence ID" value="MCC4211555.1"/>
    <property type="molecule type" value="Genomic_DNA"/>
</dbReference>
<dbReference type="InterPro" id="IPR001842">
    <property type="entry name" value="Peptidase_M36"/>
</dbReference>
<keyword evidence="8" id="KW-0378">Hydrolase</keyword>
<feature type="chain" id="PRO_5046938433" evidence="12">
    <location>
        <begin position="24"/>
        <end position="897"/>
    </location>
</feature>
<feature type="signal peptide" evidence="12">
    <location>
        <begin position="1"/>
        <end position="23"/>
    </location>
</feature>
<keyword evidence="6" id="KW-0479">Metal-binding</keyword>
<dbReference type="Gene3D" id="3.50.30.30">
    <property type="match status" value="1"/>
</dbReference>
<keyword evidence="7 12" id="KW-0732">Signal</keyword>
<proteinExistence type="inferred from homology"/>
<dbReference type="Pfam" id="PF02225">
    <property type="entry name" value="PA"/>
    <property type="match status" value="1"/>
</dbReference>
<comment type="subcellular location">
    <subcellularLocation>
        <location evidence="2">Secreted</location>
    </subcellularLocation>
</comment>
<dbReference type="InterPro" id="IPR046450">
    <property type="entry name" value="PA_dom_sf"/>
</dbReference>
<keyword evidence="16" id="KW-1185">Reference proteome</keyword>
<evidence type="ECO:0000256" key="6">
    <source>
        <dbReference type="ARBA" id="ARBA00022723"/>
    </source>
</evidence>
<comment type="cofactor">
    <cofactor evidence="1">
        <name>Zn(2+)</name>
        <dbReference type="ChEBI" id="CHEBI:29105"/>
    </cofactor>
</comment>
<dbReference type="PANTHER" id="PTHR33478:SF1">
    <property type="entry name" value="EXTRACELLULAR METALLOPROTEINASE MEP"/>
    <property type="match status" value="1"/>
</dbReference>
<sequence length="897" mass="97183">MKKNYLYLILGFCFLCTPFVLRAQTDYKSIIDAYLNSQQNKASSVTAEWKVVAASTQNNLTQVVGQQVYKGLPVFKAVSSYTLNSKKEVVYAIDSYTPTFDTKQAESTDQGVLAAVKNAAANLKLGNIQNLKVLEQHEDFSYKLNSAGISLDPITAQKVYFPTETGSLKKAYAINIHEPKGIHWWSAVIDASNGELLNLNDHLLTCNFGNHTAYHSGKNTSRKLSFETSKSPNANALAGERYLVFPLPLESPAEGDQQVVTEPQNLTASPFGWHDDNGVEGAEYNITRGNNVYAFLLEPDFSIGDSPSGGDDLDFNFPFAADSQPQEYTDASLTNLFYVNNKLHDILYFYGFDEAGGNFQANNYGRGRTEVVNGNTETIGDGDPVFASGQDPNGFNNATFGTDPDGEIAIMQMFLWSAIGPAGEPLSINSPTALAGSYTGYPAGFGPSLPQAPINAALVLGRDDNSGDSLDEFDGCDPLTNASALNNKIAVFRRGGCNFTEKVILAQNAGALAVIIVNNVDDPIFQMGGSDPEITIPSIMISKADGDQIIEALIAGTTVNGSLVDVGPYRRDGSLDNVIIVHEYGHGVSMRLTGGPETVDCLETCTQRDADGNCVSGTFTEQMGEGWSDYLGLLLTMQASDTPQQSRPIGNYVVQGENDETLGIRPFPYSTDLSVNPVTYGDTNNTAQFSAPHGVGSVWASMLWDLTWDLIDIYGFTSDVYLSEGGNTISLKLVMQALKMQPCQPGFVDGRDAILAADEVLYGGKHACLIWKAFARRGLGVNARQGSSESRLDQIENFDVPAEFQGNCVLGVENVNDTNKAFFLFPNPSRNQVNVFINGNFGEGNITIFDLNGRKVLTQKQILSDQIEINTSSLSQGVYILQVKNDTVSASRKLIIN</sequence>
<evidence type="ECO:0000256" key="3">
    <source>
        <dbReference type="ARBA" id="ARBA00006006"/>
    </source>
</evidence>
<evidence type="ECO:0000256" key="12">
    <source>
        <dbReference type="SAM" id="SignalP"/>
    </source>
</evidence>
<protein>
    <submittedName>
        <fullName evidence="15">T9SS-dependent M36 family metallopeptidase</fullName>
    </submittedName>
</protein>
<evidence type="ECO:0000256" key="1">
    <source>
        <dbReference type="ARBA" id="ARBA00001947"/>
    </source>
</evidence>
<dbReference type="InterPro" id="IPR026444">
    <property type="entry name" value="Secre_tail"/>
</dbReference>
<dbReference type="InterPro" id="IPR027268">
    <property type="entry name" value="Peptidase_M4/M1_CTD_sf"/>
</dbReference>
<keyword evidence="10" id="KW-0482">Metalloprotease</keyword>
<dbReference type="Proteomes" id="UP001197770">
    <property type="component" value="Unassembled WGS sequence"/>
</dbReference>
<reference evidence="15 16" key="1">
    <citation type="submission" date="2021-11" db="EMBL/GenBank/DDBJ databases">
        <title>Seasonal and diel survey of microbial diversity of the Tyrrhenian coast.</title>
        <authorList>
            <person name="Gattoni G."/>
            <person name="Corral P."/>
        </authorList>
    </citation>
    <scope>NUCLEOTIDE SEQUENCE [LARGE SCALE GENOMIC DNA]</scope>
    <source>
        <strain evidence="15 16">Mr9</strain>
    </source>
</reference>
<dbReference type="NCBIfam" id="NF038113">
    <property type="entry name" value="T9SSA_dep_M36"/>
    <property type="match status" value="1"/>
</dbReference>
<dbReference type="RefSeq" id="WP_228228668.1">
    <property type="nucleotide sequence ID" value="NZ_JAJGMW010000002.1"/>
</dbReference>
<dbReference type="Gene3D" id="3.10.170.10">
    <property type="match status" value="1"/>
</dbReference>
<dbReference type="CDD" id="cd09596">
    <property type="entry name" value="M36"/>
    <property type="match status" value="1"/>
</dbReference>
<accession>A0ABS8GPE1</accession>
<evidence type="ECO:0000256" key="7">
    <source>
        <dbReference type="ARBA" id="ARBA00022729"/>
    </source>
</evidence>
<dbReference type="Pfam" id="PF18962">
    <property type="entry name" value="Por_Secre_tail"/>
    <property type="match status" value="1"/>
</dbReference>
<feature type="domain" description="Secretion system C-terminal sorting" evidence="14">
    <location>
        <begin position="824"/>
        <end position="896"/>
    </location>
</feature>
<evidence type="ECO:0000256" key="4">
    <source>
        <dbReference type="ARBA" id="ARBA00022525"/>
    </source>
</evidence>